<evidence type="ECO:0000313" key="3">
    <source>
        <dbReference type="Proteomes" id="UP001260188"/>
    </source>
</evidence>
<dbReference type="InterPro" id="IPR016181">
    <property type="entry name" value="Acyl_CoA_acyltransferase"/>
</dbReference>
<proteinExistence type="predicted"/>
<protein>
    <submittedName>
        <fullName evidence="2">GNAT superfamily N-acetyltransferase</fullName>
    </submittedName>
</protein>
<comment type="caution">
    <text evidence="2">The sequence shown here is derived from an EMBL/GenBank/DDBJ whole genome shotgun (WGS) entry which is preliminary data.</text>
</comment>
<gene>
    <name evidence="2" type="ORF">QE367_002389</name>
</gene>
<keyword evidence="3" id="KW-1185">Reference proteome</keyword>
<dbReference type="EMBL" id="JAVIZA010000001">
    <property type="protein sequence ID" value="MDR6168185.1"/>
    <property type="molecule type" value="Genomic_DNA"/>
</dbReference>
<sequence length="156" mass="17814">MIRIRPVFRLGGMDVTLRPAVRADIEWLVDLRADVLRVDLERLGRFDEHRVRERMRAGFRPEWTRIIVVAGTDAGCITTRPDGATRWIEHFYLPVSVQGRGIGSTVLRSVISQPHDGPTRLNVLQGSAARRLYERHGFTLDSEDDVDVWLTLRAEA</sequence>
<dbReference type="SUPFAM" id="SSF55729">
    <property type="entry name" value="Acyl-CoA N-acyltransferases (Nat)"/>
    <property type="match status" value="1"/>
</dbReference>
<dbReference type="PROSITE" id="PS51186">
    <property type="entry name" value="GNAT"/>
    <property type="match status" value="1"/>
</dbReference>
<dbReference type="InterPro" id="IPR000182">
    <property type="entry name" value="GNAT_dom"/>
</dbReference>
<evidence type="ECO:0000259" key="1">
    <source>
        <dbReference type="PROSITE" id="PS51186"/>
    </source>
</evidence>
<dbReference type="Pfam" id="PF13508">
    <property type="entry name" value="Acetyltransf_7"/>
    <property type="match status" value="1"/>
</dbReference>
<accession>A0ABU1I2S4</accession>
<reference evidence="2 3" key="1">
    <citation type="submission" date="2023-08" db="EMBL/GenBank/DDBJ databases">
        <title>Functional and genomic diversity of the sorghum phyllosphere microbiome.</title>
        <authorList>
            <person name="Shade A."/>
        </authorList>
    </citation>
    <scope>NUCLEOTIDE SEQUENCE [LARGE SCALE GENOMIC DNA]</scope>
    <source>
        <strain evidence="2 3">SORGH_AS_0919</strain>
    </source>
</reference>
<name>A0ABU1I2S4_9MICO</name>
<dbReference type="Proteomes" id="UP001260188">
    <property type="component" value="Unassembled WGS sequence"/>
</dbReference>
<organism evidence="2 3">
    <name type="scientific">Microbacterium paludicola</name>
    <dbReference type="NCBI Taxonomy" id="300019"/>
    <lineage>
        <taxon>Bacteria</taxon>
        <taxon>Bacillati</taxon>
        <taxon>Actinomycetota</taxon>
        <taxon>Actinomycetes</taxon>
        <taxon>Micrococcales</taxon>
        <taxon>Microbacteriaceae</taxon>
        <taxon>Microbacterium</taxon>
    </lineage>
</organism>
<feature type="domain" description="N-acetyltransferase" evidence="1">
    <location>
        <begin position="15"/>
        <end position="155"/>
    </location>
</feature>
<dbReference type="Gene3D" id="3.40.630.30">
    <property type="match status" value="1"/>
</dbReference>
<evidence type="ECO:0000313" key="2">
    <source>
        <dbReference type="EMBL" id="MDR6168185.1"/>
    </source>
</evidence>